<evidence type="ECO:0000256" key="5">
    <source>
        <dbReference type="RuleBase" id="RU003345"/>
    </source>
</evidence>
<accession>A0A6N6VYR9</accession>
<reference evidence="7 8" key="1">
    <citation type="journal article" date="2020" name="Int. J. Syst. Evol. Microbiol.">
        <title>Paraburkholderia madseniana sp. nov., a phenolic acid-degrading bacterium isolated from acidic forest soil.</title>
        <authorList>
            <person name="Wilhelm R.C."/>
            <person name="Murphy S.J.L."/>
            <person name="Feriancek N.M."/>
            <person name="Karasz D.C."/>
            <person name="DeRito C.M."/>
            <person name="Newman J.D."/>
            <person name="Buckley D.H."/>
        </authorList>
    </citation>
    <scope>NUCLEOTIDE SEQUENCE [LARGE SCALE GENOMIC DNA]</scope>
    <source>
        <strain evidence="7 8">RP11</strain>
    </source>
</reference>
<dbReference type="PROSITE" id="PS00687">
    <property type="entry name" value="ALDEHYDE_DEHYDR_GLU"/>
    <property type="match status" value="1"/>
</dbReference>
<evidence type="ECO:0000256" key="1">
    <source>
        <dbReference type="ARBA" id="ARBA00009986"/>
    </source>
</evidence>
<evidence type="ECO:0000259" key="6">
    <source>
        <dbReference type="Pfam" id="PF00171"/>
    </source>
</evidence>
<name>A0A6N6VYR9_9BURK</name>
<evidence type="ECO:0000313" key="7">
    <source>
        <dbReference type="EMBL" id="KAE8753652.1"/>
    </source>
</evidence>
<evidence type="ECO:0000256" key="2">
    <source>
        <dbReference type="ARBA" id="ARBA00023002"/>
    </source>
</evidence>
<dbReference type="Gene3D" id="3.40.605.10">
    <property type="entry name" value="Aldehyde Dehydrogenase, Chain A, domain 1"/>
    <property type="match status" value="1"/>
</dbReference>
<dbReference type="PANTHER" id="PTHR43570">
    <property type="entry name" value="ALDEHYDE DEHYDROGENASE"/>
    <property type="match status" value="1"/>
</dbReference>
<dbReference type="InterPro" id="IPR015590">
    <property type="entry name" value="Aldehyde_DH_dom"/>
</dbReference>
<dbReference type="GO" id="GO:0006081">
    <property type="term" value="P:aldehyde metabolic process"/>
    <property type="evidence" value="ECO:0007669"/>
    <property type="project" value="InterPro"/>
</dbReference>
<dbReference type="GO" id="GO:0005737">
    <property type="term" value="C:cytoplasm"/>
    <property type="evidence" value="ECO:0007669"/>
    <property type="project" value="TreeGrafter"/>
</dbReference>
<keyword evidence="3" id="KW-0520">NAD</keyword>
<dbReference type="FunFam" id="3.40.309.10:FF:000003">
    <property type="entry name" value="Aldehyde dehydrogenase"/>
    <property type="match status" value="1"/>
</dbReference>
<dbReference type="GO" id="GO:0004029">
    <property type="term" value="F:aldehyde dehydrogenase (NAD+) activity"/>
    <property type="evidence" value="ECO:0007669"/>
    <property type="project" value="TreeGrafter"/>
</dbReference>
<dbReference type="EMBL" id="VOSW01000183">
    <property type="protein sequence ID" value="KAE8753652.1"/>
    <property type="molecule type" value="Genomic_DNA"/>
</dbReference>
<sequence length="274" mass="29548">MAAAAKHLSSVTLELGGKSPVIVDETADIKRAAETTMWAKLVNAGQTCVAPNYLLVHRSVRDEFVEQCRKAIEQCFGPTDDRIAATADLARIISVDHATRIETLVEDALEQGAQVLTGGPYSTTDCYVAPALLGNLAKHARIADQEIFGPVLPVVEFDAIEDAISYINARPKPLALYVWSRNDAKIKRVLQQTSSGGACVNHCLQQYAHSGLPFGGVGASGIGNAHGFFGFKAFSHERALLRGGRLLMAKLFFPPYTGLKTRIARSLVDMLAKV</sequence>
<dbReference type="InterPro" id="IPR016162">
    <property type="entry name" value="Ald_DH_N"/>
</dbReference>
<keyword evidence="2 5" id="KW-0560">Oxidoreductase</keyword>
<dbReference type="InterPro" id="IPR016163">
    <property type="entry name" value="Ald_DH_C"/>
</dbReference>
<organism evidence="7 8">
    <name type="scientific">Paraburkholderia madseniana</name>
    <dbReference type="NCBI Taxonomy" id="2599607"/>
    <lineage>
        <taxon>Bacteria</taxon>
        <taxon>Pseudomonadati</taxon>
        <taxon>Pseudomonadota</taxon>
        <taxon>Betaproteobacteria</taxon>
        <taxon>Burkholderiales</taxon>
        <taxon>Burkholderiaceae</taxon>
        <taxon>Paraburkholderia</taxon>
    </lineage>
</organism>
<gene>
    <name evidence="7" type="ORF">FSO04_43990</name>
</gene>
<dbReference type="InterPro" id="IPR012394">
    <property type="entry name" value="Aldehyde_DH_NAD(P)"/>
</dbReference>
<dbReference type="InterPro" id="IPR016161">
    <property type="entry name" value="Ald_DH/histidinol_DH"/>
</dbReference>
<comment type="similarity">
    <text evidence="1 5">Belongs to the aldehyde dehydrogenase family.</text>
</comment>
<dbReference type="Proteomes" id="UP000463700">
    <property type="component" value="Unassembled WGS sequence"/>
</dbReference>
<dbReference type="PANTHER" id="PTHR43570:SF20">
    <property type="entry name" value="ALDEHYDE DEHYDROGENASE ALDX-RELATED"/>
    <property type="match status" value="1"/>
</dbReference>
<feature type="domain" description="Aldehyde dehydrogenase" evidence="6">
    <location>
        <begin position="2"/>
        <end position="236"/>
    </location>
</feature>
<evidence type="ECO:0000256" key="3">
    <source>
        <dbReference type="ARBA" id="ARBA00023027"/>
    </source>
</evidence>
<proteinExistence type="inferred from homology"/>
<dbReference type="Gene3D" id="3.40.309.10">
    <property type="entry name" value="Aldehyde Dehydrogenase, Chain A, domain 2"/>
    <property type="match status" value="1"/>
</dbReference>
<dbReference type="PROSITE" id="PS00070">
    <property type="entry name" value="ALDEHYDE_DEHYDR_CYS"/>
    <property type="match status" value="1"/>
</dbReference>
<dbReference type="AlphaFoldDB" id="A0A6N6VYR9"/>
<comment type="caution">
    <text evidence="7">The sequence shown here is derived from an EMBL/GenBank/DDBJ whole genome shotgun (WGS) entry which is preliminary data.</text>
</comment>
<protein>
    <submittedName>
        <fullName evidence="7">Aldehyde dehydrogenase family protein</fullName>
    </submittedName>
</protein>
<dbReference type="InterPro" id="IPR016160">
    <property type="entry name" value="Ald_DH_CS_CYS"/>
</dbReference>
<dbReference type="InterPro" id="IPR029510">
    <property type="entry name" value="Ald_DH_CS_GLU"/>
</dbReference>
<dbReference type="Pfam" id="PF00171">
    <property type="entry name" value="Aldedh"/>
    <property type="match status" value="1"/>
</dbReference>
<dbReference type="OrthoDB" id="6187633at2"/>
<dbReference type="SUPFAM" id="SSF53720">
    <property type="entry name" value="ALDH-like"/>
    <property type="match status" value="1"/>
</dbReference>
<evidence type="ECO:0000313" key="8">
    <source>
        <dbReference type="Proteomes" id="UP000463700"/>
    </source>
</evidence>
<evidence type="ECO:0000256" key="4">
    <source>
        <dbReference type="PROSITE-ProRule" id="PRU10007"/>
    </source>
</evidence>
<feature type="active site" evidence="4">
    <location>
        <position position="14"/>
    </location>
</feature>